<dbReference type="InterPro" id="IPR027417">
    <property type="entry name" value="P-loop_NTPase"/>
</dbReference>
<organism evidence="1">
    <name type="scientific">Phytobacter massiliensis</name>
    <dbReference type="NCBI Taxonomy" id="1485952"/>
    <lineage>
        <taxon>Bacteria</taxon>
        <taxon>Pseudomonadati</taxon>
        <taxon>Pseudomonadota</taxon>
        <taxon>Gammaproteobacteria</taxon>
        <taxon>Enterobacterales</taxon>
        <taxon>Enterobacteriaceae</taxon>
        <taxon>Phytobacter</taxon>
    </lineage>
</organism>
<dbReference type="EMBL" id="CACRTZ010000029">
    <property type="protein sequence ID" value="VYU44780.1"/>
    <property type="molecule type" value="Genomic_DNA"/>
</dbReference>
<dbReference type="SUPFAM" id="SSF52540">
    <property type="entry name" value="P-loop containing nucleoside triphosphate hydrolases"/>
    <property type="match status" value="1"/>
</dbReference>
<protein>
    <recommendedName>
        <fullName evidence="2">Flp pilus assembly protein, ATPase CpaE</fullName>
    </recommendedName>
</protein>
<dbReference type="AlphaFoldDB" id="A0A6N3EUA5"/>
<gene>
    <name evidence="1" type="ORF">EMLFYP7_02408</name>
</gene>
<evidence type="ECO:0000313" key="1">
    <source>
        <dbReference type="EMBL" id="VYU44780.1"/>
    </source>
</evidence>
<dbReference type="RefSeq" id="WP_156566306.1">
    <property type="nucleotide sequence ID" value="NZ_CACRTZ010000029.1"/>
</dbReference>
<name>A0A6N3EUA5_9ENTR</name>
<dbReference type="Gene3D" id="3.40.50.300">
    <property type="entry name" value="P-loop containing nucleotide triphosphate hydrolases"/>
    <property type="match status" value="1"/>
</dbReference>
<proteinExistence type="predicted"/>
<sequence length="368" mass="41344">MLLFPQKDEKATGTEQIFYILSERESVIGKLGQMLRLAGFTHVEPISKSLKGIKTLPLAAQARGIVIDVGNSLDPLEMILAIKTLVPRGIWCCVVGDKDAITLAQAYARHGLHYFYIDAEEDEFIQVVAAGNPIKKSRRAVNISVLGCKGGVGNTTIAYHLVNKIIQLRQMPTLFIQGKSGSHDLDLLFDKRMNQELMPVNKHLDLMCPQDGSLPQLKYETTEKYNFVIYEETANSADKEQLRQIIEHSSCLILTLDRSMSSIRVARQMIEINESINRAQRVPRRLLVCVSDSRPVSGDMLSVKDVQSLIDRKIDVVFPWQKSQLRASLFPLKQKVTPIDTLTQRVLGAPENARSFKLRFKTGRTGEI</sequence>
<accession>A0A6N3EUA5</accession>
<evidence type="ECO:0008006" key="2">
    <source>
        <dbReference type="Google" id="ProtNLM"/>
    </source>
</evidence>
<reference evidence="1" key="1">
    <citation type="submission" date="2019-11" db="EMBL/GenBank/DDBJ databases">
        <authorList>
            <person name="Feng L."/>
        </authorList>
    </citation>
    <scope>NUCLEOTIDE SEQUENCE</scope>
    <source>
        <strain evidence="1">EMassiliensisLFYP7</strain>
    </source>
</reference>